<keyword evidence="8" id="KW-0732">Signal</keyword>
<keyword evidence="5" id="KW-0027">Amidation</keyword>
<evidence type="ECO:0000313" key="10">
    <source>
        <dbReference type="Proteomes" id="UP000264840"/>
    </source>
</evidence>
<keyword evidence="10" id="KW-1185">Reference proteome</keyword>
<keyword evidence="7" id="KW-0472">Membrane</keyword>
<dbReference type="GO" id="GO:0005576">
    <property type="term" value="C:extracellular region"/>
    <property type="evidence" value="ECO:0007669"/>
    <property type="project" value="UniProtKB-SubCell"/>
</dbReference>
<dbReference type="PROSITE" id="PS00473">
    <property type="entry name" value="GNRH"/>
    <property type="match status" value="1"/>
</dbReference>
<keyword evidence="6" id="KW-0873">Pyrrolidone carboxylic acid</keyword>
<dbReference type="InterPro" id="IPR002012">
    <property type="entry name" value="GnRH"/>
</dbReference>
<dbReference type="GO" id="GO:0005179">
    <property type="term" value="F:hormone activity"/>
    <property type="evidence" value="ECO:0007669"/>
    <property type="project" value="UniProtKB-KW"/>
</dbReference>
<dbReference type="Proteomes" id="UP000264840">
    <property type="component" value="Unplaced"/>
</dbReference>
<keyword evidence="7" id="KW-0812">Transmembrane</keyword>
<feature type="signal peptide" evidence="8">
    <location>
        <begin position="1"/>
        <end position="30"/>
    </location>
</feature>
<evidence type="ECO:0000256" key="3">
    <source>
        <dbReference type="ARBA" id="ARBA00022525"/>
    </source>
</evidence>
<accession>A0A3Q2WTD6</accession>
<evidence type="ECO:0000256" key="8">
    <source>
        <dbReference type="SAM" id="SignalP"/>
    </source>
</evidence>
<evidence type="ECO:0000256" key="2">
    <source>
        <dbReference type="ARBA" id="ARBA00010968"/>
    </source>
</evidence>
<dbReference type="AlphaFoldDB" id="A0A3Q2WTD6"/>
<keyword evidence="3" id="KW-0964">Secreted</keyword>
<comment type="similarity">
    <text evidence="2">Belongs to the GnRH family.</text>
</comment>
<evidence type="ECO:0000256" key="6">
    <source>
        <dbReference type="ARBA" id="ARBA00023283"/>
    </source>
</evidence>
<keyword evidence="7" id="KW-1133">Transmembrane helix</keyword>
<feature type="chain" id="PRO_5018619569" evidence="8">
    <location>
        <begin position="31"/>
        <end position="132"/>
    </location>
</feature>
<reference evidence="9" key="1">
    <citation type="submission" date="2025-08" db="UniProtKB">
        <authorList>
            <consortium name="Ensembl"/>
        </authorList>
    </citation>
    <scope>IDENTIFICATION</scope>
</reference>
<proteinExistence type="inferred from homology"/>
<reference evidence="9" key="2">
    <citation type="submission" date="2025-09" db="UniProtKB">
        <authorList>
            <consortium name="Ensembl"/>
        </authorList>
    </citation>
    <scope>IDENTIFICATION</scope>
</reference>
<keyword evidence="4" id="KW-0372">Hormone</keyword>
<name>A0A3Q2WTD6_HAPBU</name>
<evidence type="ECO:0000256" key="1">
    <source>
        <dbReference type="ARBA" id="ARBA00004613"/>
    </source>
</evidence>
<sequence>MHRSFILRMAAKILALWLLLAGTVFPQGCCQHWSYGLSPGGKRDLDNFSDTLGNVSISLTATLYLYISSCCFSLQCFLIFPQQKMVEEFPRVEAPCSVFGCAEESPFAKMYRVKGLLASVAERENGHRTFKK</sequence>
<evidence type="ECO:0000256" key="7">
    <source>
        <dbReference type="SAM" id="Phobius"/>
    </source>
</evidence>
<organism evidence="9 10">
    <name type="scientific">Haplochromis burtoni</name>
    <name type="common">Burton's mouthbrooder</name>
    <name type="synonym">Chromis burtoni</name>
    <dbReference type="NCBI Taxonomy" id="8153"/>
    <lineage>
        <taxon>Eukaryota</taxon>
        <taxon>Metazoa</taxon>
        <taxon>Chordata</taxon>
        <taxon>Craniata</taxon>
        <taxon>Vertebrata</taxon>
        <taxon>Euteleostomi</taxon>
        <taxon>Actinopterygii</taxon>
        <taxon>Neopterygii</taxon>
        <taxon>Teleostei</taxon>
        <taxon>Neoteleostei</taxon>
        <taxon>Acanthomorphata</taxon>
        <taxon>Ovalentaria</taxon>
        <taxon>Cichlomorphae</taxon>
        <taxon>Cichliformes</taxon>
        <taxon>Cichlidae</taxon>
        <taxon>African cichlids</taxon>
        <taxon>Pseudocrenilabrinae</taxon>
        <taxon>Haplochromini</taxon>
        <taxon>Haplochromis</taxon>
    </lineage>
</organism>
<dbReference type="GeneTree" id="ENSGT00760000119772"/>
<evidence type="ECO:0000256" key="5">
    <source>
        <dbReference type="ARBA" id="ARBA00022815"/>
    </source>
</evidence>
<feature type="transmembrane region" description="Helical" evidence="7">
    <location>
        <begin position="63"/>
        <end position="81"/>
    </location>
</feature>
<evidence type="ECO:0000256" key="4">
    <source>
        <dbReference type="ARBA" id="ARBA00022702"/>
    </source>
</evidence>
<protein>
    <submittedName>
        <fullName evidence="9">Gonadotropin releasing hormone 1</fullName>
    </submittedName>
</protein>
<comment type="subcellular location">
    <subcellularLocation>
        <location evidence="1">Secreted</location>
    </subcellularLocation>
</comment>
<dbReference type="Ensembl" id="ENSHBUT00000018829.1">
    <property type="protein sequence ID" value="ENSHBUP00000029075.1"/>
    <property type="gene ID" value="ENSHBUG00000013256.1"/>
</dbReference>
<evidence type="ECO:0000313" key="9">
    <source>
        <dbReference type="Ensembl" id="ENSHBUP00000029075.1"/>
    </source>
</evidence>